<gene>
    <name evidence="2" type="ORF">SAMN05444141_106415</name>
</gene>
<evidence type="ECO:0000313" key="2">
    <source>
        <dbReference type="EMBL" id="SFU02782.1"/>
    </source>
</evidence>
<reference evidence="3" key="1">
    <citation type="submission" date="2016-10" db="EMBL/GenBank/DDBJ databases">
        <authorList>
            <person name="Varghese N."/>
            <person name="Submissions S."/>
        </authorList>
    </citation>
    <scope>NUCLEOTIDE SEQUENCE [LARGE SCALE GENOMIC DNA]</scope>
    <source>
        <strain evidence="3">DSM 17465</strain>
    </source>
</reference>
<dbReference type="Pfam" id="PF04443">
    <property type="entry name" value="LuxE"/>
    <property type="match status" value="1"/>
</dbReference>
<sequence length="365" mass="40858">MSIQALIDELYLEPVYGLSQQEKDQKILPIINALTLKHEECCEAYGNILKVRNDSSRIADNIADVPFLPVRLFKTNLLSSVRESEQLKVLTSSGTTGQQVSRIVLDKDTSVYQTKTVVKIMQHFLGKDRLPMLIIDHPNVVKNRQSFSARGAGILGMSNFGRSHTYILNDDDMGIDWEKLVSFLEKYSGGPVLLFGFTFMVWKYLIQALEKTGRRINIPNGILIHSGGWKKLVEEAVDNETFKSRLKAATGINKVHNFYGMVEQVGSIFVECEHGHLHAPIFSDVIIRNPLDWSEMPANEQGLVQVVSCLPLSYPGHSLLTEDLGVLLGEDDCPCGKKGRYFSVSGRLPKSEARGCSDTFQENRP</sequence>
<accession>A0A1I7CTP9</accession>
<dbReference type="RefSeq" id="WP_208609132.1">
    <property type="nucleotide sequence ID" value="NZ_FPBD01000006.1"/>
</dbReference>
<proteinExistence type="predicted"/>
<dbReference type="GO" id="GO:0008218">
    <property type="term" value="P:bioluminescence"/>
    <property type="evidence" value="ECO:0007669"/>
    <property type="project" value="InterPro"/>
</dbReference>
<dbReference type="Proteomes" id="UP000183371">
    <property type="component" value="Unassembled WGS sequence"/>
</dbReference>
<organism evidence="2 3">
    <name type="scientific">Pseudovibrio denitrificans</name>
    <dbReference type="NCBI Taxonomy" id="258256"/>
    <lineage>
        <taxon>Bacteria</taxon>
        <taxon>Pseudomonadati</taxon>
        <taxon>Pseudomonadota</taxon>
        <taxon>Alphaproteobacteria</taxon>
        <taxon>Hyphomicrobiales</taxon>
        <taxon>Stappiaceae</taxon>
        <taxon>Pseudovibrio</taxon>
    </lineage>
</organism>
<evidence type="ECO:0000313" key="3">
    <source>
        <dbReference type="Proteomes" id="UP000183371"/>
    </source>
</evidence>
<dbReference type="InterPro" id="IPR007534">
    <property type="entry name" value="LuxE"/>
</dbReference>
<keyword evidence="3" id="KW-1185">Reference proteome</keyword>
<dbReference type="EMBL" id="FPBD01000006">
    <property type="protein sequence ID" value="SFU02782.1"/>
    <property type="molecule type" value="Genomic_DNA"/>
</dbReference>
<protein>
    <submittedName>
        <fullName evidence="2">Acyl-protein synthetase, LuxE</fullName>
    </submittedName>
</protein>
<evidence type="ECO:0000259" key="1">
    <source>
        <dbReference type="Pfam" id="PF04443"/>
    </source>
</evidence>
<dbReference type="AlphaFoldDB" id="A0A1I7CTP9"/>
<dbReference type="InterPro" id="IPR042099">
    <property type="entry name" value="ANL_N_sf"/>
</dbReference>
<feature type="domain" description="Acyl-protein synthetase LuxE" evidence="1">
    <location>
        <begin position="16"/>
        <end position="362"/>
    </location>
</feature>
<name>A0A1I7CTP9_9HYPH</name>
<dbReference type="GO" id="GO:0047474">
    <property type="term" value="F:long-chain fatty acid--protein ligase activity"/>
    <property type="evidence" value="ECO:0007669"/>
    <property type="project" value="InterPro"/>
</dbReference>
<dbReference type="Gene3D" id="3.40.50.12780">
    <property type="entry name" value="N-terminal domain of ligase-like"/>
    <property type="match status" value="1"/>
</dbReference>